<dbReference type="Gene3D" id="3.40.50.2300">
    <property type="match status" value="2"/>
</dbReference>
<dbReference type="PROSITE" id="PS51257">
    <property type="entry name" value="PROKAR_LIPOPROTEIN"/>
    <property type="match status" value="1"/>
</dbReference>
<feature type="chain" id="PRO_5046315161" evidence="5">
    <location>
        <begin position="20"/>
        <end position="386"/>
    </location>
</feature>
<evidence type="ECO:0000259" key="6">
    <source>
        <dbReference type="Pfam" id="PF13458"/>
    </source>
</evidence>
<feature type="signal peptide" evidence="5">
    <location>
        <begin position="1"/>
        <end position="19"/>
    </location>
</feature>
<name>A0ABU3P2Z2_9FIRM</name>
<dbReference type="PANTHER" id="PTHR30483:SF6">
    <property type="entry name" value="PERIPLASMIC BINDING PROTEIN OF ABC TRANSPORTER FOR NATURAL AMINO ACIDS"/>
    <property type="match status" value="1"/>
</dbReference>
<evidence type="ECO:0000256" key="1">
    <source>
        <dbReference type="ARBA" id="ARBA00010062"/>
    </source>
</evidence>
<evidence type="ECO:0000256" key="2">
    <source>
        <dbReference type="ARBA" id="ARBA00022448"/>
    </source>
</evidence>
<dbReference type="InterPro" id="IPR028081">
    <property type="entry name" value="Leu-bd"/>
</dbReference>
<dbReference type="SUPFAM" id="SSF53822">
    <property type="entry name" value="Periplasmic binding protein-like I"/>
    <property type="match status" value="1"/>
</dbReference>
<keyword evidence="4" id="KW-0029">Amino-acid transport</keyword>
<proteinExistence type="inferred from homology"/>
<sequence length="386" mass="41046">MRTKWLALVLAVVFAAVVAGCGGSSGGADVIKIGQTVALTGDSSMWGQSEKNALEMEIAKINAKGGVLGKKLQLVAYDNRADATEAVNIAKRLVGEKVVAIIGPAQSGVAIATTSVTEPSKVPFIATTATNPKVTVDDKTGKVRNYAFRTCFIDPFQGTVAAQFAVKDLKAKTAAVIYDVGSDYSAWLGKYFIEEFQKQGGKIIANEAFRTGELDFRAILGKVKGSSPDVLFIPTMQKEAALVMKQAADLGIKAKFLGGDGWGSPDLVTLGGSAVEGSYFVNLASLDDPDIQSFIKEYKEKYKSDPVMPNPVMAIDGLYAIVDALKKTNSTDPAKIAEQLAKTKDLQALSGKLTIDPKTHNPLNKPAVIQEVKGGKFVFKAKFVTQ</sequence>
<evidence type="ECO:0000256" key="3">
    <source>
        <dbReference type="ARBA" id="ARBA00022729"/>
    </source>
</evidence>
<evidence type="ECO:0000313" key="7">
    <source>
        <dbReference type="EMBL" id="MDT8903413.1"/>
    </source>
</evidence>
<comment type="caution">
    <text evidence="7">The sequence shown here is derived from an EMBL/GenBank/DDBJ whole genome shotgun (WGS) entry which is preliminary data.</text>
</comment>
<comment type="similarity">
    <text evidence="1">Belongs to the leucine-binding protein family.</text>
</comment>
<dbReference type="InterPro" id="IPR028082">
    <property type="entry name" value="Peripla_BP_I"/>
</dbReference>
<gene>
    <name evidence="7" type="ORF">Q4T40_19455</name>
</gene>
<accession>A0ABU3P2Z2</accession>
<dbReference type="InterPro" id="IPR051010">
    <property type="entry name" value="BCAA_transport"/>
</dbReference>
<evidence type="ECO:0000313" key="8">
    <source>
        <dbReference type="Proteomes" id="UP001254848"/>
    </source>
</evidence>
<dbReference type="RefSeq" id="WP_413781869.1">
    <property type="nucleotide sequence ID" value="NZ_JAUOZS010000001.1"/>
</dbReference>
<keyword evidence="3 5" id="KW-0732">Signal</keyword>
<keyword evidence="2" id="KW-0813">Transport</keyword>
<reference evidence="7 8" key="1">
    <citation type="submission" date="2023-07" db="EMBL/GenBank/DDBJ databases">
        <title>The novel representative of Negativicutes class, Anaeroselena agilis gen. nov. sp. nov.</title>
        <authorList>
            <person name="Prokofeva M.I."/>
            <person name="Elcheninov A.G."/>
            <person name="Klyukina A."/>
            <person name="Kublanov I.V."/>
            <person name="Frolov E.N."/>
            <person name="Podosokorskaya O.A."/>
        </authorList>
    </citation>
    <scope>NUCLEOTIDE SEQUENCE [LARGE SCALE GENOMIC DNA]</scope>
    <source>
        <strain evidence="7 8">4137-cl</strain>
    </source>
</reference>
<protein>
    <submittedName>
        <fullName evidence="7">ABC transporter substrate-binding protein</fullName>
    </submittedName>
</protein>
<keyword evidence="8" id="KW-1185">Reference proteome</keyword>
<dbReference type="PANTHER" id="PTHR30483">
    <property type="entry name" value="LEUCINE-SPECIFIC-BINDING PROTEIN"/>
    <property type="match status" value="1"/>
</dbReference>
<dbReference type="Proteomes" id="UP001254848">
    <property type="component" value="Unassembled WGS sequence"/>
</dbReference>
<dbReference type="InterPro" id="IPR000709">
    <property type="entry name" value="Leu_Ile_Val-bd"/>
</dbReference>
<dbReference type="EMBL" id="JAUOZS010000001">
    <property type="protein sequence ID" value="MDT8903413.1"/>
    <property type="molecule type" value="Genomic_DNA"/>
</dbReference>
<dbReference type="PRINTS" id="PR00337">
    <property type="entry name" value="LEUILEVALBP"/>
</dbReference>
<evidence type="ECO:0000256" key="5">
    <source>
        <dbReference type="SAM" id="SignalP"/>
    </source>
</evidence>
<feature type="domain" description="Leucine-binding protein" evidence="6">
    <location>
        <begin position="31"/>
        <end position="376"/>
    </location>
</feature>
<organism evidence="7 8">
    <name type="scientific">Anaeroselena agilis</name>
    <dbReference type="NCBI Taxonomy" id="3063788"/>
    <lineage>
        <taxon>Bacteria</taxon>
        <taxon>Bacillati</taxon>
        <taxon>Bacillota</taxon>
        <taxon>Negativicutes</taxon>
        <taxon>Acetonemataceae</taxon>
        <taxon>Anaeroselena</taxon>
    </lineage>
</organism>
<dbReference type="CDD" id="cd06347">
    <property type="entry name" value="PBP1_ABC_LivK_ligand_binding-like"/>
    <property type="match status" value="1"/>
</dbReference>
<evidence type="ECO:0000256" key="4">
    <source>
        <dbReference type="ARBA" id="ARBA00022970"/>
    </source>
</evidence>
<dbReference type="Pfam" id="PF13458">
    <property type="entry name" value="Peripla_BP_6"/>
    <property type="match status" value="1"/>
</dbReference>